<proteinExistence type="predicted"/>
<dbReference type="CTD" id="84962"/>
<dbReference type="PANTHER" id="PTHR24219">
    <property type="entry name" value="LIM DOMAIN-CONTAINING PROTEIN JUB"/>
    <property type="match status" value="1"/>
</dbReference>
<dbReference type="GO" id="GO:0000932">
    <property type="term" value="C:P-body"/>
    <property type="evidence" value="ECO:0007669"/>
    <property type="project" value="TreeGrafter"/>
</dbReference>
<evidence type="ECO:0000259" key="6">
    <source>
        <dbReference type="PROSITE" id="PS50023"/>
    </source>
</evidence>
<dbReference type="AlphaFoldDB" id="A0A7F8RGH6"/>
<dbReference type="SUPFAM" id="SSF57716">
    <property type="entry name" value="Glucocorticoid receptor-like (DNA-binding domain)"/>
    <property type="match status" value="3"/>
</dbReference>
<dbReference type="FunFam" id="2.10.110.10:FF:000028">
    <property type="entry name" value="LIM domain-containing protein 1"/>
    <property type="match status" value="1"/>
</dbReference>
<dbReference type="InterPro" id="IPR001781">
    <property type="entry name" value="Znf_LIM"/>
</dbReference>
<keyword evidence="1 5" id="KW-0479">Metal-binding</keyword>
<evidence type="ECO:0000313" key="7">
    <source>
        <dbReference type="Proteomes" id="UP000245341"/>
    </source>
</evidence>
<dbReference type="GO" id="GO:0005634">
    <property type="term" value="C:nucleus"/>
    <property type="evidence" value="ECO:0007669"/>
    <property type="project" value="TreeGrafter"/>
</dbReference>
<gene>
    <name evidence="8" type="primary">AJUBA</name>
</gene>
<name>A0A7F8RGH6_LEPWE</name>
<dbReference type="GO" id="GO:0035331">
    <property type="term" value="P:negative regulation of hippo signaling"/>
    <property type="evidence" value="ECO:0007669"/>
    <property type="project" value="TreeGrafter"/>
</dbReference>
<dbReference type="RefSeq" id="XP_030892547.1">
    <property type="nucleotide sequence ID" value="XM_031036687.1"/>
</dbReference>
<dbReference type="Pfam" id="PF00412">
    <property type="entry name" value="LIM"/>
    <property type="match status" value="2"/>
</dbReference>
<dbReference type="CDD" id="cd09355">
    <property type="entry name" value="LIM2_Ajuba_like"/>
    <property type="match status" value="1"/>
</dbReference>
<dbReference type="InterPro" id="IPR047172">
    <property type="entry name" value="Ajuba-like"/>
</dbReference>
<evidence type="ECO:0000256" key="3">
    <source>
        <dbReference type="ARBA" id="ARBA00023038"/>
    </source>
</evidence>
<organism evidence="7 8">
    <name type="scientific">Leptonychotes weddellii</name>
    <name type="common">Weddell seal</name>
    <name type="synonym">Otaria weddellii</name>
    <dbReference type="NCBI Taxonomy" id="9713"/>
    <lineage>
        <taxon>Eukaryota</taxon>
        <taxon>Metazoa</taxon>
        <taxon>Chordata</taxon>
        <taxon>Craniata</taxon>
        <taxon>Vertebrata</taxon>
        <taxon>Euteleostomi</taxon>
        <taxon>Mammalia</taxon>
        <taxon>Eutheria</taxon>
        <taxon>Laurasiatheria</taxon>
        <taxon>Carnivora</taxon>
        <taxon>Caniformia</taxon>
        <taxon>Pinnipedia</taxon>
        <taxon>Phocidae</taxon>
        <taxon>Monachinae</taxon>
        <taxon>Lobodontini</taxon>
        <taxon>Leptonychotes</taxon>
    </lineage>
</organism>
<reference evidence="8" key="1">
    <citation type="submission" date="2025-08" db="UniProtKB">
        <authorList>
            <consortium name="RefSeq"/>
        </authorList>
    </citation>
    <scope>IDENTIFICATION</scope>
    <source>
        <tissue evidence="8">Liver</tissue>
    </source>
</reference>
<evidence type="ECO:0000256" key="2">
    <source>
        <dbReference type="ARBA" id="ARBA00022833"/>
    </source>
</evidence>
<dbReference type="OrthoDB" id="25414at2759"/>
<dbReference type="Gene3D" id="2.10.110.10">
    <property type="entry name" value="Cysteine Rich Protein"/>
    <property type="match status" value="3"/>
</dbReference>
<keyword evidence="4" id="KW-0943">RNA-mediated gene silencing</keyword>
<evidence type="ECO:0000256" key="1">
    <source>
        <dbReference type="ARBA" id="ARBA00022723"/>
    </source>
</evidence>
<dbReference type="Proteomes" id="UP000245341">
    <property type="component" value="Unplaced"/>
</dbReference>
<accession>A0A7F8RGH6</accession>
<feature type="domain" description="LIM zinc-binding" evidence="6">
    <location>
        <begin position="10"/>
        <end position="71"/>
    </location>
</feature>
<dbReference type="KEGG" id="lww:102748577"/>
<dbReference type="InterPro" id="IPR047247">
    <property type="entry name" value="Ajuba-like_LIM2"/>
</dbReference>
<dbReference type="FunFam" id="2.10.110.10:FF:000036">
    <property type="entry name" value="LIM domain-containing protein 1"/>
    <property type="match status" value="1"/>
</dbReference>
<keyword evidence="7" id="KW-1185">Reference proteome</keyword>
<evidence type="ECO:0000256" key="4">
    <source>
        <dbReference type="ARBA" id="ARBA00023158"/>
    </source>
</evidence>
<dbReference type="PANTHER" id="PTHR24219:SF7">
    <property type="entry name" value="LIM DOMAIN-CONTAINING PROTEIN AJUBA"/>
    <property type="match status" value="1"/>
</dbReference>
<dbReference type="PROSITE" id="PS00478">
    <property type="entry name" value="LIM_DOMAIN_1"/>
    <property type="match status" value="2"/>
</dbReference>
<dbReference type="GO" id="GO:0003714">
    <property type="term" value="F:transcription corepressor activity"/>
    <property type="evidence" value="ECO:0007669"/>
    <property type="project" value="TreeGrafter"/>
</dbReference>
<dbReference type="GO" id="GO:0005912">
    <property type="term" value="C:adherens junction"/>
    <property type="evidence" value="ECO:0007669"/>
    <property type="project" value="TreeGrafter"/>
</dbReference>
<keyword evidence="3 5" id="KW-0440">LIM domain</keyword>
<dbReference type="GO" id="GO:0031047">
    <property type="term" value="P:regulatory ncRNA-mediated gene silencing"/>
    <property type="evidence" value="ECO:0007669"/>
    <property type="project" value="UniProtKB-KW"/>
</dbReference>
<dbReference type="GO" id="GO:0046872">
    <property type="term" value="F:metal ion binding"/>
    <property type="evidence" value="ECO:0007669"/>
    <property type="project" value="UniProtKB-KW"/>
</dbReference>
<dbReference type="PROSITE" id="PS50023">
    <property type="entry name" value="LIM_DOMAIN_2"/>
    <property type="match status" value="3"/>
</dbReference>
<keyword evidence="2 5" id="KW-0862">Zinc</keyword>
<dbReference type="SMART" id="SM00132">
    <property type="entry name" value="LIM"/>
    <property type="match status" value="3"/>
</dbReference>
<evidence type="ECO:0000313" key="8">
    <source>
        <dbReference type="RefSeq" id="XP_030892547.1"/>
    </source>
</evidence>
<feature type="domain" description="LIM zinc-binding" evidence="6">
    <location>
        <begin position="182"/>
        <end position="241"/>
    </location>
</feature>
<evidence type="ECO:0000256" key="5">
    <source>
        <dbReference type="PROSITE-ProRule" id="PRU00125"/>
    </source>
</evidence>
<dbReference type="GeneID" id="102748577"/>
<protein>
    <submittedName>
        <fullName evidence="8">LIM domain-containing protein ajuba isoform X1</fullName>
    </submittedName>
</protein>
<dbReference type="GO" id="GO:0007010">
    <property type="term" value="P:cytoskeleton organization"/>
    <property type="evidence" value="ECO:0007669"/>
    <property type="project" value="TreeGrafter"/>
</dbReference>
<dbReference type="GO" id="GO:0001666">
    <property type="term" value="P:response to hypoxia"/>
    <property type="evidence" value="ECO:0007669"/>
    <property type="project" value="TreeGrafter"/>
</dbReference>
<feature type="domain" description="LIM zinc-binding" evidence="6">
    <location>
        <begin position="75"/>
        <end position="135"/>
    </location>
</feature>
<dbReference type="GO" id="GO:0005667">
    <property type="term" value="C:transcription regulator complex"/>
    <property type="evidence" value="ECO:0007669"/>
    <property type="project" value="TreeGrafter"/>
</dbReference>
<sequence length="249" mass="27842">MLTTSSLPSGTCIKCNKGIYGQSNACQALDSLYHTQCFVCCSCGRTLRCKAFYSVNGSVYCEEDYLFSGFQEAAEKCCVCGHLILEKILQAMGKSYHPGCFRCIVCNKCLDGIPFTVDFSNQVYCVTDYHKNYAPKCAACGQPILPSEGHHPDPNIRAWTCLTASLGPGFIPSLPVQRRRLPFFEGCEDIVRVISMDRDYHFECYHCEDCRMQLSDEEGCCCFPLDGHLLCHGCHVQRLSARQPPANYI</sequence>